<dbReference type="SUPFAM" id="SSF54637">
    <property type="entry name" value="Thioesterase/thiol ester dehydrase-isomerase"/>
    <property type="match status" value="1"/>
</dbReference>
<comment type="similarity">
    <text evidence="1">Belongs to the 4-hydroxybenzoyl-CoA thioesterase family.</text>
</comment>
<dbReference type="AlphaFoldDB" id="A0A2R4XGL4"/>
<evidence type="ECO:0000259" key="3">
    <source>
        <dbReference type="Pfam" id="PF03061"/>
    </source>
</evidence>
<sequence length="152" mass="17608">MLELSMKSDFVFLFPHQVRWVECDPQWVVFNGHYLTYFDIAISEYGRHLNLPGGLERQKSGREFFARKASVDYLAPARYDDTLEIGVRVSYLGNSSLKFFIGIFRGDEVLTTGEMVYVYVDVKAQRSEPIPQSWRDKVLAFERTPVELGGQR</sequence>
<dbReference type="CDD" id="cd00586">
    <property type="entry name" value="4HBT"/>
    <property type="match status" value="1"/>
</dbReference>
<proteinExistence type="inferred from homology"/>
<evidence type="ECO:0000256" key="2">
    <source>
        <dbReference type="ARBA" id="ARBA00022801"/>
    </source>
</evidence>
<dbReference type="GO" id="GO:0047617">
    <property type="term" value="F:fatty acyl-CoA hydrolase activity"/>
    <property type="evidence" value="ECO:0007669"/>
    <property type="project" value="TreeGrafter"/>
</dbReference>
<name>A0A2R4XGL4_9BURK</name>
<dbReference type="EMBL" id="CP028901">
    <property type="protein sequence ID" value="AWB32859.1"/>
    <property type="molecule type" value="Genomic_DNA"/>
</dbReference>
<dbReference type="OrthoDB" id="9796171at2"/>
<dbReference type="KEGG" id="boz:DBV39_03025"/>
<dbReference type="Pfam" id="PF03061">
    <property type="entry name" value="4HBT"/>
    <property type="match status" value="1"/>
</dbReference>
<feature type="domain" description="Thioesterase" evidence="3">
    <location>
        <begin position="28"/>
        <end position="110"/>
    </location>
</feature>
<dbReference type="PIRSF" id="PIRSF003230">
    <property type="entry name" value="YbgC"/>
    <property type="match status" value="1"/>
</dbReference>
<reference evidence="4 5" key="1">
    <citation type="submission" date="2018-04" db="EMBL/GenBank/DDBJ databases">
        <title>Bordetella sp. HZ20 isolated from seawater.</title>
        <authorList>
            <person name="Sun C."/>
        </authorList>
    </citation>
    <scope>NUCLEOTIDE SEQUENCE [LARGE SCALE GENOMIC DNA]</scope>
    <source>
        <strain evidence="4 5">HZ20</strain>
    </source>
</reference>
<dbReference type="InterPro" id="IPR050563">
    <property type="entry name" value="4-hydroxybenzoyl-CoA_TE"/>
</dbReference>
<keyword evidence="2" id="KW-0378">Hydrolase</keyword>
<dbReference type="InterPro" id="IPR006683">
    <property type="entry name" value="Thioestr_dom"/>
</dbReference>
<gene>
    <name evidence="4" type="ORF">DBV39_03025</name>
</gene>
<evidence type="ECO:0000256" key="1">
    <source>
        <dbReference type="ARBA" id="ARBA00005953"/>
    </source>
</evidence>
<protein>
    <submittedName>
        <fullName evidence="4">MFS transporter</fullName>
    </submittedName>
</protein>
<keyword evidence="5" id="KW-1185">Reference proteome</keyword>
<dbReference type="NCBIfam" id="TIGR00051">
    <property type="entry name" value="YbgC/FadM family acyl-CoA thioesterase"/>
    <property type="match status" value="1"/>
</dbReference>
<dbReference type="InterPro" id="IPR029069">
    <property type="entry name" value="HotDog_dom_sf"/>
</dbReference>
<dbReference type="Gene3D" id="3.10.129.10">
    <property type="entry name" value="Hotdog Thioesterase"/>
    <property type="match status" value="1"/>
</dbReference>
<dbReference type="InterPro" id="IPR006684">
    <property type="entry name" value="YbgC/YbaW"/>
</dbReference>
<evidence type="ECO:0000313" key="5">
    <source>
        <dbReference type="Proteomes" id="UP000244571"/>
    </source>
</evidence>
<organism evidence="4 5">
    <name type="scientific">Orrella marina</name>
    <dbReference type="NCBI Taxonomy" id="2163011"/>
    <lineage>
        <taxon>Bacteria</taxon>
        <taxon>Pseudomonadati</taxon>
        <taxon>Pseudomonadota</taxon>
        <taxon>Betaproteobacteria</taxon>
        <taxon>Burkholderiales</taxon>
        <taxon>Alcaligenaceae</taxon>
        <taxon>Orrella</taxon>
    </lineage>
</organism>
<dbReference type="Proteomes" id="UP000244571">
    <property type="component" value="Chromosome"/>
</dbReference>
<accession>A0A2R4XGL4</accession>
<dbReference type="PANTHER" id="PTHR31793:SF27">
    <property type="entry name" value="NOVEL THIOESTERASE SUPERFAMILY DOMAIN AND SAPOSIN A-TYPE DOMAIN CONTAINING PROTEIN (0610012H03RIK)"/>
    <property type="match status" value="1"/>
</dbReference>
<evidence type="ECO:0000313" key="4">
    <source>
        <dbReference type="EMBL" id="AWB32859.1"/>
    </source>
</evidence>
<dbReference type="PANTHER" id="PTHR31793">
    <property type="entry name" value="4-HYDROXYBENZOYL-COA THIOESTERASE FAMILY MEMBER"/>
    <property type="match status" value="1"/>
</dbReference>